<accession>A0A2W2B5B3</accession>
<dbReference type="InterPro" id="IPR005517">
    <property type="entry name" value="Transl_elong_EFG/EF2_IV"/>
</dbReference>
<dbReference type="PROSITE" id="PS51722">
    <property type="entry name" value="G_TR_2"/>
    <property type="match status" value="1"/>
</dbReference>
<keyword evidence="3" id="KW-0342">GTP-binding</keyword>
<dbReference type="PANTHER" id="PTHR43261">
    <property type="entry name" value="TRANSLATION ELONGATION FACTOR G-RELATED"/>
    <property type="match status" value="1"/>
</dbReference>
<dbReference type="SMART" id="SM00889">
    <property type="entry name" value="EFG_IV"/>
    <property type="match status" value="1"/>
</dbReference>
<dbReference type="InterPro" id="IPR041095">
    <property type="entry name" value="EFG_II"/>
</dbReference>
<dbReference type="PROSITE" id="PS00301">
    <property type="entry name" value="G_TR_1"/>
    <property type="match status" value="1"/>
</dbReference>
<dbReference type="InterPro" id="IPR000795">
    <property type="entry name" value="T_Tr_GTP-bd_dom"/>
</dbReference>
<evidence type="ECO:0000256" key="3">
    <source>
        <dbReference type="ARBA" id="ARBA00023134"/>
    </source>
</evidence>
<dbReference type="InterPro" id="IPR027417">
    <property type="entry name" value="P-loop_NTPase"/>
</dbReference>
<dbReference type="InterPro" id="IPR000640">
    <property type="entry name" value="EFG_V-like"/>
</dbReference>
<dbReference type="GO" id="GO:0003924">
    <property type="term" value="F:GTPase activity"/>
    <property type="evidence" value="ECO:0007669"/>
    <property type="project" value="InterPro"/>
</dbReference>
<dbReference type="InterPro" id="IPR014721">
    <property type="entry name" value="Ribsml_uS5_D2-typ_fold_subgr"/>
</dbReference>
<dbReference type="PRINTS" id="PR01037">
    <property type="entry name" value="TCRTETOQM"/>
</dbReference>
<dbReference type="Pfam" id="PF03764">
    <property type="entry name" value="EFG_IV"/>
    <property type="match status" value="1"/>
</dbReference>
<dbReference type="EMBL" id="POTW01000035">
    <property type="protein sequence ID" value="PZF82621.1"/>
    <property type="molecule type" value="Genomic_DNA"/>
</dbReference>
<dbReference type="GO" id="GO:0032790">
    <property type="term" value="P:ribosome disassembly"/>
    <property type="evidence" value="ECO:0007669"/>
    <property type="project" value="TreeGrafter"/>
</dbReference>
<dbReference type="Gene3D" id="3.40.50.300">
    <property type="entry name" value="P-loop containing nucleotide triphosphate hydrolases"/>
    <property type="match status" value="1"/>
</dbReference>
<reference evidence="5 6" key="1">
    <citation type="submission" date="2018-01" db="EMBL/GenBank/DDBJ databases">
        <title>Draft genome sequence of Jiangella sp. GTF31.</title>
        <authorList>
            <person name="Sahin N."/>
            <person name="Ay H."/>
            <person name="Saygin H."/>
        </authorList>
    </citation>
    <scope>NUCLEOTIDE SEQUENCE [LARGE SCALE GENOMIC DNA]</scope>
    <source>
        <strain evidence="5 6">GTF31</strain>
    </source>
</reference>
<dbReference type="SUPFAM" id="SSF54211">
    <property type="entry name" value="Ribosomal protein S5 domain 2-like"/>
    <property type="match status" value="1"/>
</dbReference>
<dbReference type="Gene3D" id="3.30.70.870">
    <property type="entry name" value="Elongation Factor G (Translational Gtpase), domain 3"/>
    <property type="match status" value="1"/>
</dbReference>
<dbReference type="InterPro" id="IPR020568">
    <property type="entry name" value="Ribosomal_Su5_D2-typ_SF"/>
</dbReference>
<dbReference type="SUPFAM" id="SSF52540">
    <property type="entry name" value="P-loop containing nucleoside triphosphate hydrolases"/>
    <property type="match status" value="1"/>
</dbReference>
<dbReference type="Pfam" id="PF22042">
    <property type="entry name" value="EF-G_D2"/>
    <property type="match status" value="1"/>
</dbReference>
<proteinExistence type="predicted"/>
<dbReference type="InterPro" id="IPR053905">
    <property type="entry name" value="EF-G-like_DII"/>
</dbReference>
<dbReference type="Pfam" id="PF14492">
    <property type="entry name" value="EFG_III"/>
    <property type="match status" value="1"/>
</dbReference>
<feature type="domain" description="Tr-type G" evidence="4">
    <location>
        <begin position="1"/>
        <end position="251"/>
    </location>
</feature>
<evidence type="ECO:0000313" key="6">
    <source>
        <dbReference type="Proteomes" id="UP000248764"/>
    </source>
</evidence>
<gene>
    <name evidence="5" type="ORF">C1I92_15910</name>
</gene>
<dbReference type="InterPro" id="IPR009000">
    <property type="entry name" value="Transl_B-barrel_sf"/>
</dbReference>
<dbReference type="PRINTS" id="PR00315">
    <property type="entry name" value="ELONGATNFCT"/>
</dbReference>
<dbReference type="Pfam" id="PF00009">
    <property type="entry name" value="GTP_EFTU"/>
    <property type="match status" value="1"/>
</dbReference>
<keyword evidence="2" id="KW-0648">Protein biosynthesis</keyword>
<dbReference type="GO" id="GO:0005525">
    <property type="term" value="F:GTP binding"/>
    <property type="evidence" value="ECO:0007669"/>
    <property type="project" value="UniProtKB-KW"/>
</dbReference>
<dbReference type="RefSeq" id="WP_111255633.1">
    <property type="nucleotide sequence ID" value="NZ_POTW01000035.1"/>
</dbReference>
<evidence type="ECO:0000256" key="1">
    <source>
        <dbReference type="ARBA" id="ARBA00022741"/>
    </source>
</evidence>
<dbReference type="AlphaFoldDB" id="A0A2W2B5B3"/>
<keyword evidence="6" id="KW-1185">Reference proteome</keyword>
<dbReference type="Pfam" id="PF00679">
    <property type="entry name" value="EFG_C"/>
    <property type="match status" value="1"/>
</dbReference>
<evidence type="ECO:0000256" key="2">
    <source>
        <dbReference type="ARBA" id="ARBA00022917"/>
    </source>
</evidence>
<dbReference type="SUPFAM" id="SSF54980">
    <property type="entry name" value="EF-G C-terminal domain-like"/>
    <property type="match status" value="2"/>
</dbReference>
<dbReference type="NCBIfam" id="TIGR00231">
    <property type="entry name" value="small_GTP"/>
    <property type="match status" value="1"/>
</dbReference>
<dbReference type="SUPFAM" id="SSF50447">
    <property type="entry name" value="Translation proteins"/>
    <property type="match status" value="1"/>
</dbReference>
<dbReference type="InterPro" id="IPR031157">
    <property type="entry name" value="G_TR_CS"/>
</dbReference>
<organism evidence="5 6">
    <name type="scientific">Jiangella anatolica</name>
    <dbReference type="NCBI Taxonomy" id="2670374"/>
    <lineage>
        <taxon>Bacteria</taxon>
        <taxon>Bacillati</taxon>
        <taxon>Actinomycetota</taxon>
        <taxon>Actinomycetes</taxon>
        <taxon>Jiangellales</taxon>
        <taxon>Jiangellaceae</taxon>
        <taxon>Jiangella</taxon>
    </lineage>
</organism>
<dbReference type="Gene3D" id="3.30.230.10">
    <property type="match status" value="1"/>
</dbReference>
<dbReference type="Proteomes" id="UP000248764">
    <property type="component" value="Unassembled WGS sequence"/>
</dbReference>
<evidence type="ECO:0000259" key="4">
    <source>
        <dbReference type="PROSITE" id="PS51722"/>
    </source>
</evidence>
<dbReference type="InterPro" id="IPR035647">
    <property type="entry name" value="EFG_III/V"/>
</dbReference>
<dbReference type="PANTHER" id="PTHR43261:SF1">
    <property type="entry name" value="RIBOSOME-RELEASING FACTOR 2, MITOCHONDRIAL"/>
    <property type="match status" value="1"/>
</dbReference>
<keyword evidence="1" id="KW-0547">Nucleotide-binding</keyword>
<dbReference type="GO" id="GO:0006412">
    <property type="term" value="P:translation"/>
    <property type="evidence" value="ECO:0007669"/>
    <property type="project" value="UniProtKB-KW"/>
</dbReference>
<dbReference type="InterPro" id="IPR005225">
    <property type="entry name" value="Small_GTP-bd"/>
</dbReference>
<name>A0A2W2B5B3_9ACTN</name>
<protein>
    <submittedName>
        <fullName evidence="5">GTP-binding protein</fullName>
    </submittedName>
</protein>
<sequence length="655" mass="70267">MRTLNLGILAHVDAGKTSLTERLLYAAGVIDEVGSVDAGSTQTDSLALERQRGITIRSAVVAFTIGDTAVNLIDTPGHPDFIAEVERVLGVLDGAVLVVSAVEGVQAQTRVLMRTLRRLRLPTLIFVNKLDRAGADLDAVTAQLAAKLTPRIVPLGTATGQGTAAARFRPFTSDDGLDARLVDALADGDDALLADYVEDPAAVTHRRLLRSLARQSRRAQVHPVFAGSAITGAGVAELTAGIARLLPSTPQDGADGRPQGTVFKVERGPAGEKVAYVRMVAGTLRVRDRLAAGRVTALSVFDGGGARPRGEAGAGRIAKVWGLTGVRIGDTLGERAESAEHHFAPPTLETVVVPRRARDRGALHAALAQLAEQDPLIDLRQDDLRQEVSVSLYGEVQKEVVQATLAADYGLDVDFRESTTIHVERVTGTGEAVELMKQDGNPFLAGIGLRVEPAAEREGVRFGIEIELGSLPPAFLRAIDETVHETLRQGLHGWDVPDCRVTLIRSQYAPRQSHAHATFDKSMSSTAGDFRLLTPLVLTTALARAGTCVLEPVHRFVLELPADCLGQVLPVLARLRAVPGTPAATPEGYLLDGDLPAAHAHELQQLLPSLTRGEGVLETRFERYQPVAGPPPERPRTDHDPLHREEYLLRVIRRV</sequence>
<evidence type="ECO:0000313" key="5">
    <source>
        <dbReference type="EMBL" id="PZF82621.1"/>
    </source>
</evidence>
<dbReference type="Gene3D" id="2.40.30.10">
    <property type="entry name" value="Translation factors"/>
    <property type="match status" value="1"/>
</dbReference>
<comment type="caution">
    <text evidence="5">The sequence shown here is derived from an EMBL/GenBank/DDBJ whole genome shotgun (WGS) entry which is preliminary data.</text>
</comment>